<reference evidence="2 3" key="1">
    <citation type="journal article" date="2016" name="Microbiol. Immunol.">
        <title>Complete genome sequence of Streptococcus troglodytae TKU31 isolated from the oral cavity of a chimpanzee (Pan troglodytes).</title>
        <authorList>
            <person name="Okamoto M."/>
            <person name="Naito M."/>
            <person name="Miyanohara M."/>
            <person name="Imai S."/>
            <person name="Nomura Y."/>
            <person name="Saito W."/>
            <person name="Momoi Y."/>
            <person name="Takada K."/>
            <person name="Miyabe-Nishiwaki T."/>
            <person name="Tomonaga M."/>
            <person name="Hanada N."/>
        </authorList>
    </citation>
    <scope>NUCLEOTIDE SEQUENCE [LARGE SCALE GENOMIC DNA]</scope>
    <source>
        <strain evidence="3">TKU 31</strain>
    </source>
</reference>
<dbReference type="CDD" id="cd06223">
    <property type="entry name" value="PRTases_typeI"/>
    <property type="match status" value="1"/>
</dbReference>
<sequence>MNCLICHLPFESKSYFYSIFFLKASGDSICQPCFSKFQFISEKHCPNCYKEGEGDICQDCHKWQNLKKEVHHKALFCYNQAMKDYFSAYKFQGDYLLRKVFIKPIKEALREYTNYTLVPIPLSSSSLENRGFNQVQAFLDEAKLPYHDLLGKEDGSVKQSSKTRQERLKTQQNFYLRKHKELPDKVMLVDDIYTTGMTIQLASQLLRENGVKTIESFSLAR</sequence>
<organism evidence="2 3">
    <name type="scientific">Streptococcus troglodytae</name>
    <dbReference type="NCBI Taxonomy" id="1111760"/>
    <lineage>
        <taxon>Bacteria</taxon>
        <taxon>Bacillati</taxon>
        <taxon>Bacillota</taxon>
        <taxon>Bacilli</taxon>
        <taxon>Lactobacillales</taxon>
        <taxon>Streptococcaceae</taxon>
        <taxon>Streptococcus</taxon>
    </lineage>
</organism>
<dbReference type="PANTHER" id="PTHR47505">
    <property type="entry name" value="DNA UTILIZATION PROTEIN YHGH"/>
    <property type="match status" value="1"/>
</dbReference>
<dbReference type="InterPro" id="IPR000836">
    <property type="entry name" value="PRTase_dom"/>
</dbReference>
<dbReference type="RefSeq" id="WP_128833684.1">
    <property type="nucleotide sequence ID" value="NZ_AP014612.1"/>
</dbReference>
<dbReference type="AlphaFoldDB" id="A0A1L7LL00"/>
<proteinExistence type="inferred from homology"/>
<accession>A0A1L7LL00</accession>
<dbReference type="SUPFAM" id="SSF53271">
    <property type="entry name" value="PRTase-like"/>
    <property type="match status" value="1"/>
</dbReference>
<evidence type="ECO:0000256" key="1">
    <source>
        <dbReference type="ARBA" id="ARBA00008007"/>
    </source>
</evidence>
<gene>
    <name evidence="2" type="ORF">SRT_16160</name>
</gene>
<keyword evidence="3" id="KW-1185">Reference proteome</keyword>
<dbReference type="InterPro" id="IPR029057">
    <property type="entry name" value="PRTase-like"/>
</dbReference>
<protein>
    <submittedName>
        <fullName evidence="2">Late competence protein</fullName>
    </submittedName>
</protein>
<evidence type="ECO:0000313" key="3">
    <source>
        <dbReference type="Proteomes" id="UP000217758"/>
    </source>
</evidence>
<evidence type="ECO:0000313" key="2">
    <source>
        <dbReference type="EMBL" id="BAQ24877.1"/>
    </source>
</evidence>
<dbReference type="Proteomes" id="UP000217758">
    <property type="component" value="Chromosome"/>
</dbReference>
<dbReference type="KEGG" id="strg:SRT_16160"/>
<dbReference type="InterPro" id="IPR051910">
    <property type="entry name" value="ComF/GntX_DNA_util-trans"/>
</dbReference>
<name>A0A1L7LL00_9STRE</name>
<dbReference type="PANTHER" id="PTHR47505:SF1">
    <property type="entry name" value="DNA UTILIZATION PROTEIN YHGH"/>
    <property type="match status" value="1"/>
</dbReference>
<dbReference type="EMBL" id="AP014612">
    <property type="protein sequence ID" value="BAQ24877.1"/>
    <property type="molecule type" value="Genomic_DNA"/>
</dbReference>
<dbReference type="Gene3D" id="3.40.50.2020">
    <property type="match status" value="1"/>
</dbReference>
<comment type="similarity">
    <text evidence="1">Belongs to the ComF/GntX family.</text>
</comment>